<gene>
    <name evidence="3" type="ORF">KO481_33315</name>
</gene>
<evidence type="ECO:0000256" key="1">
    <source>
        <dbReference type="ARBA" id="ARBA00038115"/>
    </source>
</evidence>
<dbReference type="InterPro" id="IPR000073">
    <property type="entry name" value="AB_hydrolase_1"/>
</dbReference>
<dbReference type="InterPro" id="IPR050261">
    <property type="entry name" value="FrsA_esterase"/>
</dbReference>
<evidence type="ECO:0000259" key="2">
    <source>
        <dbReference type="Pfam" id="PF00561"/>
    </source>
</evidence>
<reference evidence="3 4" key="1">
    <citation type="submission" date="2021-06" db="EMBL/GenBank/DDBJ databases">
        <title>Actinomycetes sequencing.</title>
        <authorList>
            <person name="Shan Q."/>
        </authorList>
    </citation>
    <scope>NUCLEOTIDE SEQUENCE [LARGE SCALE GENOMIC DNA]</scope>
    <source>
        <strain evidence="3 4">NEAU-G5</strain>
    </source>
</reference>
<name>A0ABS6BB02_9NOCA</name>
<dbReference type="PRINTS" id="PR00111">
    <property type="entry name" value="ABHYDROLASE"/>
</dbReference>
<comment type="similarity">
    <text evidence="1">Belongs to the AB hydrolase superfamily. FUS2 hydrolase family.</text>
</comment>
<dbReference type="GO" id="GO:0016787">
    <property type="term" value="F:hydrolase activity"/>
    <property type="evidence" value="ECO:0007669"/>
    <property type="project" value="UniProtKB-KW"/>
</dbReference>
<evidence type="ECO:0000313" key="4">
    <source>
        <dbReference type="Proteomes" id="UP000733379"/>
    </source>
</evidence>
<protein>
    <submittedName>
        <fullName evidence="3">Alpha/beta hydrolase</fullName>
    </submittedName>
</protein>
<dbReference type="EMBL" id="JAHKNI010000014">
    <property type="protein sequence ID" value="MBU3066388.1"/>
    <property type="molecule type" value="Genomic_DNA"/>
</dbReference>
<evidence type="ECO:0000313" key="3">
    <source>
        <dbReference type="EMBL" id="MBU3066388.1"/>
    </source>
</evidence>
<dbReference type="InterPro" id="IPR029058">
    <property type="entry name" value="AB_hydrolase_fold"/>
</dbReference>
<dbReference type="Proteomes" id="UP000733379">
    <property type="component" value="Unassembled WGS sequence"/>
</dbReference>
<keyword evidence="3" id="KW-0378">Hydrolase</keyword>
<feature type="domain" description="AB hydrolase-1" evidence="2">
    <location>
        <begin position="147"/>
        <end position="244"/>
    </location>
</feature>
<dbReference type="Pfam" id="PF00561">
    <property type="entry name" value="Abhydrolase_1"/>
    <property type="match status" value="1"/>
</dbReference>
<dbReference type="RefSeq" id="WP_215922461.1">
    <property type="nucleotide sequence ID" value="NZ_JAHKNI010000014.1"/>
</dbReference>
<dbReference type="PANTHER" id="PTHR22946:SF12">
    <property type="entry name" value="CONIDIAL PIGMENT BIOSYNTHESIS PROTEIN AYG1 (AFU_ORTHOLOGUE AFUA_2G17550)"/>
    <property type="match status" value="1"/>
</dbReference>
<dbReference type="Gene3D" id="3.40.50.1820">
    <property type="entry name" value="alpha/beta hydrolase"/>
    <property type="match status" value="1"/>
</dbReference>
<sequence length="404" mass="43372">MVNWDAPITDIDPAAVAVGYHRMHPDRGMEFQLNRFLQWIGPAALPEIRTAAGRIGTYAEWVTVFLELAEQARDSGRAMAGAYYDRAAEFFMVAGDPRRGPARGRFVHAMRELYQLQPVDVPYGAAALPAYDVAPPDAPPRGVIVVCGGFDEYPEEVFPLLLAGARAGYRLIAFDGPGQGGALEDHALSLTAAWERPVAAVLDHFGLDEVTLIGVSLGGGLVIRAAAHEPRIRRVVALDVLDDFLECLTRQAFPAAGPLLRIALACHARRLINRAAGLAAARKPIAAWGLRHGMHVTGTRDAYGFFRAAQSLSTHADSARVTADVLLLAGADDHYVPAHQLRRQAAALTNANSITTRVFTPAEQAQNHCQIGNIGLCLQVILTWLHTCESGKPSAATSSTVGQG</sequence>
<dbReference type="PANTHER" id="PTHR22946">
    <property type="entry name" value="DIENELACTONE HYDROLASE DOMAIN-CONTAINING PROTEIN-RELATED"/>
    <property type="match status" value="1"/>
</dbReference>
<accession>A0ABS6BB02</accession>
<dbReference type="SUPFAM" id="SSF53474">
    <property type="entry name" value="alpha/beta-Hydrolases"/>
    <property type="match status" value="1"/>
</dbReference>
<organism evidence="3 4">
    <name type="scientific">Nocardia albiluteola</name>
    <dbReference type="NCBI Taxonomy" id="2842303"/>
    <lineage>
        <taxon>Bacteria</taxon>
        <taxon>Bacillati</taxon>
        <taxon>Actinomycetota</taxon>
        <taxon>Actinomycetes</taxon>
        <taxon>Mycobacteriales</taxon>
        <taxon>Nocardiaceae</taxon>
        <taxon>Nocardia</taxon>
    </lineage>
</organism>
<proteinExistence type="inferred from homology"/>
<comment type="caution">
    <text evidence="3">The sequence shown here is derived from an EMBL/GenBank/DDBJ whole genome shotgun (WGS) entry which is preliminary data.</text>
</comment>
<keyword evidence="4" id="KW-1185">Reference proteome</keyword>